<dbReference type="PANTHER" id="PTHR10628:SF23">
    <property type="entry name" value="SIALIDASE-3"/>
    <property type="match status" value="1"/>
</dbReference>
<dbReference type="InterPro" id="IPR026856">
    <property type="entry name" value="Sialidase_fam"/>
</dbReference>
<keyword evidence="4" id="KW-0443">Lipid metabolism</keyword>
<dbReference type="GO" id="GO:0004308">
    <property type="term" value="F:exo-alpha-sialidase activity"/>
    <property type="evidence" value="ECO:0007669"/>
    <property type="project" value="UniProtKB-EC"/>
</dbReference>
<dbReference type="GO" id="GO:0009313">
    <property type="term" value="P:oligosaccharide catabolic process"/>
    <property type="evidence" value="ECO:0007669"/>
    <property type="project" value="TreeGrafter"/>
</dbReference>
<evidence type="ECO:0000256" key="4">
    <source>
        <dbReference type="ARBA" id="ARBA00022963"/>
    </source>
</evidence>
<dbReference type="SUPFAM" id="SSF50939">
    <property type="entry name" value="Sialidases"/>
    <property type="match status" value="1"/>
</dbReference>
<accession>A0A7L0DMI5</accession>
<evidence type="ECO:0000256" key="2">
    <source>
        <dbReference type="ARBA" id="ARBA00009348"/>
    </source>
</evidence>
<keyword evidence="9" id="KW-1185">Reference proteome</keyword>
<keyword evidence="4" id="KW-0442">Lipid degradation</keyword>
<dbReference type="InterPro" id="IPR036278">
    <property type="entry name" value="Sialidase_sf"/>
</dbReference>
<dbReference type="InterPro" id="IPR011040">
    <property type="entry name" value="Sialidase"/>
</dbReference>
<evidence type="ECO:0000259" key="7">
    <source>
        <dbReference type="Pfam" id="PF13088"/>
    </source>
</evidence>
<gene>
    <name evidence="8" type="primary">Neu3</name>
    <name evidence="8" type="ORF">ROSBEN_R15215</name>
</gene>
<proteinExistence type="inferred from homology"/>
<dbReference type="PANTHER" id="PTHR10628">
    <property type="entry name" value="SIALIDASE"/>
    <property type="match status" value="1"/>
</dbReference>
<dbReference type="CDD" id="cd15482">
    <property type="entry name" value="Sialidase_non-viral"/>
    <property type="match status" value="1"/>
</dbReference>
<feature type="domain" description="Sialidase" evidence="7">
    <location>
        <begin position="2"/>
        <end position="183"/>
    </location>
</feature>
<comment type="catalytic activity">
    <reaction evidence="1">
        <text>Hydrolysis of alpha-(2-&gt;3)-, alpha-(2-&gt;6)-, alpha-(2-&gt;8)- glycosidic linkages of terminal sialic acid residues in oligosaccharides, glycoproteins, glycolipids, colominic acid and synthetic substrates.</text>
        <dbReference type="EC" id="3.2.1.18"/>
    </reaction>
</comment>
<dbReference type="EMBL" id="VXAI01000713">
    <property type="protein sequence ID" value="NXJ71900.1"/>
    <property type="molecule type" value="Genomic_DNA"/>
</dbReference>
<dbReference type="EC" id="3.2.1.18" evidence="3"/>
<keyword evidence="5" id="KW-0119">Carbohydrate metabolism</keyword>
<evidence type="ECO:0000256" key="5">
    <source>
        <dbReference type="ARBA" id="ARBA00023277"/>
    </source>
</evidence>
<evidence type="ECO:0000313" key="8">
    <source>
        <dbReference type="EMBL" id="NXJ71900.1"/>
    </source>
</evidence>
<sequence length="222" mass="23187">VGPGHGVQLASGRLVVPAYAYPVRGRLCGAVPLPCPARPRALVFYSDDGGRGWQKGALVAGGPTGECQVAEISIGGRAPLLYCSARAPGGCRAVTFSADGGLRFQPSGRCQALGEPPRGCQGSLVSFGAGGEAPRWLLYSHPSHRRCRRDLGIYLNPSPPDGAGWRRLWVLQSGPAGYSDLAVVCPGGHFGCLFECGATSSCEEIAFCLFSLSSSQQQPEEP</sequence>
<dbReference type="Gene3D" id="2.120.10.10">
    <property type="match status" value="1"/>
</dbReference>
<dbReference type="GO" id="GO:0005737">
    <property type="term" value="C:cytoplasm"/>
    <property type="evidence" value="ECO:0007669"/>
    <property type="project" value="TreeGrafter"/>
</dbReference>
<reference evidence="8 9" key="1">
    <citation type="submission" date="2019-09" db="EMBL/GenBank/DDBJ databases">
        <title>Bird 10,000 Genomes (B10K) Project - Family phase.</title>
        <authorList>
            <person name="Zhang G."/>
        </authorList>
    </citation>
    <scope>NUCLEOTIDE SEQUENCE [LARGE SCALE GENOMIC DNA]</scope>
    <source>
        <strain evidence="8">B10K-DU-006-20</strain>
        <tissue evidence="8">Mixed tissue sample</tissue>
    </source>
</reference>
<feature type="non-terminal residue" evidence="8">
    <location>
        <position position="1"/>
    </location>
</feature>
<dbReference type="Pfam" id="PF13088">
    <property type="entry name" value="BNR_2"/>
    <property type="match status" value="1"/>
</dbReference>
<evidence type="ECO:0000256" key="6">
    <source>
        <dbReference type="ARBA" id="ARBA00023295"/>
    </source>
</evidence>
<evidence type="ECO:0000313" key="9">
    <source>
        <dbReference type="Proteomes" id="UP000545435"/>
    </source>
</evidence>
<evidence type="ECO:0000256" key="3">
    <source>
        <dbReference type="ARBA" id="ARBA00012733"/>
    </source>
</evidence>
<protein>
    <recommendedName>
        <fullName evidence="3">exo-alpha-sialidase</fullName>
        <ecNumber evidence="3">3.2.1.18</ecNumber>
    </recommendedName>
</protein>
<dbReference type="AlphaFoldDB" id="A0A7L0DMI5"/>
<name>A0A7L0DMI5_9CHAR</name>
<feature type="non-terminal residue" evidence="8">
    <location>
        <position position="222"/>
    </location>
</feature>
<dbReference type="GO" id="GO:0006689">
    <property type="term" value="P:ganglioside catabolic process"/>
    <property type="evidence" value="ECO:0007669"/>
    <property type="project" value="TreeGrafter"/>
</dbReference>
<comment type="caution">
    <text evidence="8">The sequence shown here is derived from an EMBL/GenBank/DDBJ whole genome shotgun (WGS) entry which is preliminary data.</text>
</comment>
<comment type="similarity">
    <text evidence="2">Belongs to the glycosyl hydrolase 33 family.</text>
</comment>
<organism evidence="8 9">
    <name type="scientific">Rostratula benghalensis</name>
    <name type="common">greater painted-snipe</name>
    <dbReference type="NCBI Taxonomy" id="118793"/>
    <lineage>
        <taxon>Eukaryota</taxon>
        <taxon>Metazoa</taxon>
        <taxon>Chordata</taxon>
        <taxon>Craniata</taxon>
        <taxon>Vertebrata</taxon>
        <taxon>Euteleostomi</taxon>
        <taxon>Archelosauria</taxon>
        <taxon>Archosauria</taxon>
        <taxon>Dinosauria</taxon>
        <taxon>Saurischia</taxon>
        <taxon>Theropoda</taxon>
        <taxon>Coelurosauria</taxon>
        <taxon>Aves</taxon>
        <taxon>Neognathae</taxon>
        <taxon>Neoaves</taxon>
        <taxon>Charadriiformes</taxon>
        <taxon>Rostratulidae</taxon>
        <taxon>Rostratula</taxon>
    </lineage>
</organism>
<dbReference type="Proteomes" id="UP000545435">
    <property type="component" value="Unassembled WGS sequence"/>
</dbReference>
<evidence type="ECO:0000256" key="1">
    <source>
        <dbReference type="ARBA" id="ARBA00000427"/>
    </source>
</evidence>
<keyword evidence="6" id="KW-0378">Hydrolase</keyword>
<dbReference type="GO" id="GO:0016020">
    <property type="term" value="C:membrane"/>
    <property type="evidence" value="ECO:0007669"/>
    <property type="project" value="TreeGrafter"/>
</dbReference>
<keyword evidence="6" id="KW-0326">Glycosidase</keyword>